<reference evidence="1" key="2">
    <citation type="submission" date="2012-06" db="EMBL/GenBank/DDBJ databases">
        <authorList>
            <person name="Yu Y."/>
            <person name="Currie J."/>
            <person name="Lomeli R."/>
            <person name="Angelova A."/>
            <person name="Collura K."/>
            <person name="Wissotski M."/>
            <person name="Campos D."/>
            <person name="Kudrna D."/>
            <person name="Golser W."/>
            <person name="Ashely E."/>
            <person name="Descour A."/>
            <person name="Fernandes J."/>
            <person name="Soderlund C."/>
            <person name="Walbot V."/>
        </authorList>
    </citation>
    <scope>NUCLEOTIDE SEQUENCE</scope>
    <source>
        <strain evidence="1">B73</strain>
    </source>
</reference>
<protein>
    <submittedName>
        <fullName evidence="1">Uncharacterized protein</fullName>
    </submittedName>
</protein>
<evidence type="ECO:0000313" key="1">
    <source>
        <dbReference type="EMBL" id="ACR36500.1"/>
    </source>
</evidence>
<accession>C4J5Q0</accession>
<reference evidence="1" key="1">
    <citation type="journal article" date="2009" name="PLoS Genet.">
        <title>Sequencing, mapping, and analysis of 27,455 maize full-length cDNAs.</title>
        <authorList>
            <person name="Soderlund C."/>
            <person name="Descour A."/>
            <person name="Kudrna D."/>
            <person name="Bomhoff M."/>
            <person name="Boyd L."/>
            <person name="Currie J."/>
            <person name="Angelova A."/>
            <person name="Collura K."/>
            <person name="Wissotski M."/>
            <person name="Ashley E."/>
            <person name="Morrow D."/>
            <person name="Fernandes J."/>
            <person name="Walbot V."/>
            <person name="Yu Y."/>
        </authorList>
    </citation>
    <scope>NUCLEOTIDE SEQUENCE</scope>
    <source>
        <strain evidence="1">B73</strain>
    </source>
</reference>
<dbReference type="EMBL" id="BT086147">
    <property type="protein sequence ID" value="ACR36500.1"/>
    <property type="molecule type" value="mRNA"/>
</dbReference>
<proteinExistence type="evidence at transcript level"/>
<sequence length="25" mass="3016">MCSIFLCEVKGRVAQAAEEMDRRWW</sequence>
<dbReference type="AlphaFoldDB" id="C4J5Q0"/>
<organism evidence="1">
    <name type="scientific">Zea mays</name>
    <name type="common">Maize</name>
    <dbReference type="NCBI Taxonomy" id="4577"/>
    <lineage>
        <taxon>Eukaryota</taxon>
        <taxon>Viridiplantae</taxon>
        <taxon>Streptophyta</taxon>
        <taxon>Embryophyta</taxon>
        <taxon>Tracheophyta</taxon>
        <taxon>Spermatophyta</taxon>
        <taxon>Magnoliopsida</taxon>
        <taxon>Liliopsida</taxon>
        <taxon>Poales</taxon>
        <taxon>Poaceae</taxon>
        <taxon>PACMAD clade</taxon>
        <taxon>Panicoideae</taxon>
        <taxon>Andropogonodae</taxon>
        <taxon>Andropogoneae</taxon>
        <taxon>Tripsacinae</taxon>
        <taxon>Zea</taxon>
    </lineage>
</organism>
<name>C4J5Q0_MAIZE</name>